<name>A0A8B8FBP2_9HEMI</name>
<dbReference type="InterPro" id="IPR002820">
    <property type="entry name" value="Mopterin_CF_biosynth-C_dom"/>
</dbReference>
<dbReference type="GO" id="GO:0061799">
    <property type="term" value="F:cyclic pyranopterin monophosphate synthase activity"/>
    <property type="evidence" value="ECO:0007669"/>
    <property type="project" value="UniProtKB-EC"/>
</dbReference>
<dbReference type="NCBIfam" id="NF001199">
    <property type="entry name" value="PRK00164.2-1"/>
    <property type="match status" value="1"/>
</dbReference>
<evidence type="ECO:0000256" key="1">
    <source>
        <dbReference type="ARBA" id="ARBA00001637"/>
    </source>
</evidence>
<dbReference type="RefSeq" id="XP_025408021.1">
    <property type="nucleotide sequence ID" value="XM_025552236.1"/>
</dbReference>
<dbReference type="InterPro" id="IPR010505">
    <property type="entry name" value="MoaA_twitch"/>
</dbReference>
<dbReference type="SFLD" id="SFLDG01067">
    <property type="entry name" value="SPASM/twitch_domain_containing"/>
    <property type="match status" value="1"/>
</dbReference>
<organism evidence="17 18">
    <name type="scientific">Sipha flava</name>
    <name type="common">yellow sugarcane aphid</name>
    <dbReference type="NCBI Taxonomy" id="143950"/>
    <lineage>
        <taxon>Eukaryota</taxon>
        <taxon>Metazoa</taxon>
        <taxon>Ecdysozoa</taxon>
        <taxon>Arthropoda</taxon>
        <taxon>Hexapoda</taxon>
        <taxon>Insecta</taxon>
        <taxon>Pterygota</taxon>
        <taxon>Neoptera</taxon>
        <taxon>Paraneoptera</taxon>
        <taxon>Hemiptera</taxon>
        <taxon>Sternorrhyncha</taxon>
        <taxon>Aphidomorpha</taxon>
        <taxon>Aphidoidea</taxon>
        <taxon>Aphididae</taxon>
        <taxon>Sipha</taxon>
    </lineage>
</organism>
<evidence type="ECO:0000256" key="7">
    <source>
        <dbReference type="ARBA" id="ARBA00022691"/>
    </source>
</evidence>
<evidence type="ECO:0000256" key="4">
    <source>
        <dbReference type="ARBA" id="ARBA00008484"/>
    </source>
</evidence>
<dbReference type="SUPFAM" id="SSF102114">
    <property type="entry name" value="Radical SAM enzymes"/>
    <property type="match status" value="1"/>
</dbReference>
<dbReference type="Pfam" id="PF06463">
    <property type="entry name" value="Mob_synth_C"/>
    <property type="match status" value="1"/>
</dbReference>
<evidence type="ECO:0000256" key="2">
    <source>
        <dbReference type="ARBA" id="ARBA00001966"/>
    </source>
</evidence>
<evidence type="ECO:0000256" key="14">
    <source>
        <dbReference type="ARBA" id="ARBA00023239"/>
    </source>
</evidence>
<evidence type="ECO:0000256" key="13">
    <source>
        <dbReference type="ARBA" id="ARBA00023150"/>
    </source>
</evidence>
<evidence type="ECO:0000256" key="12">
    <source>
        <dbReference type="ARBA" id="ARBA00023134"/>
    </source>
</evidence>
<proteinExistence type="inferred from homology"/>
<keyword evidence="10" id="KW-0408">Iron</keyword>
<dbReference type="Gene3D" id="3.20.20.70">
    <property type="entry name" value="Aldolase class I"/>
    <property type="match status" value="1"/>
</dbReference>
<dbReference type="InterPro" id="IPR023045">
    <property type="entry name" value="MoaC"/>
</dbReference>
<dbReference type="SFLD" id="SFLDG01386">
    <property type="entry name" value="main_SPASM_domain-containing"/>
    <property type="match status" value="1"/>
</dbReference>
<dbReference type="InterPro" id="IPR007197">
    <property type="entry name" value="rSAM"/>
</dbReference>
<dbReference type="UniPathway" id="UPA00344"/>
<evidence type="ECO:0000256" key="8">
    <source>
        <dbReference type="ARBA" id="ARBA00022723"/>
    </source>
</evidence>
<sequence>MLLRLIFKNKQFIKSISTISKKENIQKSSLNEVLTDSFGRKHNYLRISLTERCNLRCEYCMPLKGVQLSEQSKILTNYEIIRLISLFAEQGVNKIRLTGGEPTLKKDIIQIVESISDIKQLKTVAMTTNGLTLTKMLVDLQRAGLNALNISLDTLRQDTYGNITKRDGRLLKRVLAGIDLALQLGFSPVKVNCVLMRGVNFDELCDFIEMTRDRAIDYRFIEFMPFSMNDWKENRMVPYKEAVQEIMKSYSNFGPCDNNPNSTSKMYRVPGFMGRVGFISSMTDDYCDGCNRLRLMADGNLKTCLFENKEIHLRDPLRQGASNEELLSIISNAVQNKKRKHAAMVKRAVRPRAMVKAKRGAIQKRCGNISSDVMTGWHESSGDDGGRASRLTHVDGRTGDARMVDVSGKRATRRTATAVARVRLDETTTRLIAEDACKKGDVLSMARLAGVCAAKMTWQLIPLCHQIRLDVVTVDARLDVGRRAVLITATAVSTDRTGVEMECMTACAVAALTVYDMCKAVSRDIVVEHIKLQSKTGGKNDYARCHDDDDL</sequence>
<evidence type="ECO:0000313" key="18">
    <source>
        <dbReference type="RefSeq" id="XP_025408021.1"/>
    </source>
</evidence>
<dbReference type="Pfam" id="PF04055">
    <property type="entry name" value="Radical_SAM"/>
    <property type="match status" value="1"/>
</dbReference>
<dbReference type="GO" id="GO:0005525">
    <property type="term" value="F:GTP binding"/>
    <property type="evidence" value="ECO:0007669"/>
    <property type="project" value="UniProtKB-KW"/>
</dbReference>
<dbReference type="InterPro" id="IPR006638">
    <property type="entry name" value="Elp3/MiaA/NifB-like_rSAM"/>
</dbReference>
<evidence type="ECO:0000259" key="16">
    <source>
        <dbReference type="PROSITE" id="PS51918"/>
    </source>
</evidence>
<dbReference type="SFLD" id="SFLDS00029">
    <property type="entry name" value="Radical_SAM"/>
    <property type="match status" value="1"/>
</dbReference>
<dbReference type="InterPro" id="IPR000385">
    <property type="entry name" value="MoaA_NifB_PqqE_Fe-S-bd_CS"/>
</dbReference>
<keyword evidence="12" id="KW-0342">GTP-binding</keyword>
<keyword evidence="7" id="KW-0949">S-adenosyl-L-methionine</keyword>
<dbReference type="GeneID" id="112681897"/>
<dbReference type="PANTHER" id="PTHR22960">
    <property type="entry name" value="MOLYBDOPTERIN COFACTOR SYNTHESIS PROTEIN A"/>
    <property type="match status" value="1"/>
</dbReference>
<dbReference type="NCBIfam" id="TIGR00581">
    <property type="entry name" value="moaC"/>
    <property type="match status" value="1"/>
</dbReference>
<keyword evidence="6" id="KW-0004">4Fe-4S</keyword>
<evidence type="ECO:0000256" key="6">
    <source>
        <dbReference type="ARBA" id="ARBA00022485"/>
    </source>
</evidence>
<keyword evidence="9" id="KW-0547">Nucleotide-binding</keyword>
<dbReference type="CDD" id="cd01420">
    <property type="entry name" value="MoaC_PE"/>
    <property type="match status" value="1"/>
</dbReference>
<keyword evidence="17" id="KW-1185">Reference proteome</keyword>
<evidence type="ECO:0000256" key="10">
    <source>
        <dbReference type="ARBA" id="ARBA00023004"/>
    </source>
</evidence>
<dbReference type="OrthoDB" id="429626at2759"/>
<reference evidence="18" key="1">
    <citation type="submission" date="2025-08" db="UniProtKB">
        <authorList>
            <consortium name="RefSeq"/>
        </authorList>
    </citation>
    <scope>IDENTIFICATION</scope>
    <source>
        <tissue evidence="18">Whole body</tissue>
    </source>
</reference>
<dbReference type="InterPro" id="IPR050105">
    <property type="entry name" value="MoCo_biosynth_MoaA/MoaC"/>
</dbReference>
<keyword evidence="13" id="KW-0501">Molybdenum cofactor biosynthesis</keyword>
<comment type="similarity">
    <text evidence="5">In the N-terminal section; belongs to the radical SAM superfamily. MoaA family.</text>
</comment>
<dbReference type="AlphaFoldDB" id="A0A8B8FBP2"/>
<evidence type="ECO:0000256" key="3">
    <source>
        <dbReference type="ARBA" id="ARBA00005046"/>
    </source>
</evidence>
<dbReference type="Gene3D" id="3.30.70.640">
    <property type="entry name" value="Molybdopterin cofactor biosynthesis C (MoaC) domain"/>
    <property type="match status" value="1"/>
</dbReference>
<dbReference type="SMART" id="SM00729">
    <property type="entry name" value="Elp3"/>
    <property type="match status" value="1"/>
</dbReference>
<dbReference type="InterPro" id="IPR058240">
    <property type="entry name" value="rSAM_sf"/>
</dbReference>
<comment type="catalytic activity">
    <reaction evidence="1">
        <text>(8S)-3',8-cyclo-7,8-dihydroguanosine 5'-triphosphate = cyclic pyranopterin phosphate + diphosphate</text>
        <dbReference type="Rhea" id="RHEA:49580"/>
        <dbReference type="ChEBI" id="CHEBI:33019"/>
        <dbReference type="ChEBI" id="CHEBI:59648"/>
        <dbReference type="ChEBI" id="CHEBI:131766"/>
        <dbReference type="EC" id="4.6.1.17"/>
    </reaction>
</comment>
<dbReference type="GO" id="GO:0051539">
    <property type="term" value="F:4 iron, 4 sulfur cluster binding"/>
    <property type="evidence" value="ECO:0007669"/>
    <property type="project" value="UniProtKB-KW"/>
</dbReference>
<dbReference type="Proteomes" id="UP000694846">
    <property type="component" value="Unplaced"/>
</dbReference>
<comment type="similarity">
    <text evidence="4">In the C-terminal section; belongs to the MoaC family.</text>
</comment>
<evidence type="ECO:0000256" key="15">
    <source>
        <dbReference type="ARBA" id="ARBA00048697"/>
    </source>
</evidence>
<comment type="cofactor">
    <cofactor evidence="2">
        <name>[4Fe-4S] cluster</name>
        <dbReference type="ChEBI" id="CHEBI:49883"/>
    </cofactor>
</comment>
<comment type="pathway">
    <text evidence="3">Cofactor biosynthesis; molybdopterin biosynthesis.</text>
</comment>
<dbReference type="InterPro" id="IPR040064">
    <property type="entry name" value="MoaA-like"/>
</dbReference>
<evidence type="ECO:0000313" key="17">
    <source>
        <dbReference type="Proteomes" id="UP000694846"/>
    </source>
</evidence>
<protein>
    <submittedName>
        <fullName evidence="18">Molybdenum cofactor biosynthesis protein 1 isoform X1</fullName>
    </submittedName>
</protein>
<evidence type="ECO:0000256" key="11">
    <source>
        <dbReference type="ARBA" id="ARBA00023014"/>
    </source>
</evidence>
<dbReference type="CTD" id="4337"/>
<dbReference type="InterPro" id="IPR036522">
    <property type="entry name" value="MoaC_sf"/>
</dbReference>
<evidence type="ECO:0000256" key="5">
    <source>
        <dbReference type="ARBA" id="ARBA00009862"/>
    </source>
</evidence>
<gene>
    <name evidence="18" type="primary">LOC112681897</name>
</gene>
<dbReference type="HAMAP" id="MF_01225_B">
    <property type="entry name" value="MoaA_B"/>
    <property type="match status" value="1"/>
</dbReference>
<dbReference type="NCBIfam" id="NF006870">
    <property type="entry name" value="PRK09364.1"/>
    <property type="match status" value="1"/>
</dbReference>
<dbReference type="GO" id="GO:0046872">
    <property type="term" value="F:metal ion binding"/>
    <property type="evidence" value="ECO:0007669"/>
    <property type="project" value="UniProtKB-KW"/>
</dbReference>
<keyword evidence="14" id="KW-0456">Lyase</keyword>
<dbReference type="GO" id="GO:0061798">
    <property type="term" value="F:GTP 3',8'-cyclase activity"/>
    <property type="evidence" value="ECO:0007669"/>
    <property type="project" value="UniProtKB-EC"/>
</dbReference>
<comment type="catalytic activity">
    <reaction evidence="15">
        <text>GTP + AH2 + S-adenosyl-L-methionine = (8S)-3',8-cyclo-7,8-dihydroguanosine 5'-triphosphate + 5'-deoxyadenosine + L-methionine + A + H(+)</text>
        <dbReference type="Rhea" id="RHEA:49576"/>
        <dbReference type="ChEBI" id="CHEBI:13193"/>
        <dbReference type="ChEBI" id="CHEBI:15378"/>
        <dbReference type="ChEBI" id="CHEBI:17319"/>
        <dbReference type="ChEBI" id="CHEBI:17499"/>
        <dbReference type="ChEBI" id="CHEBI:37565"/>
        <dbReference type="ChEBI" id="CHEBI:57844"/>
        <dbReference type="ChEBI" id="CHEBI:59789"/>
        <dbReference type="ChEBI" id="CHEBI:131766"/>
        <dbReference type="EC" id="4.1.99.22"/>
    </reaction>
</comment>
<dbReference type="InterPro" id="IPR013483">
    <property type="entry name" value="MoaA"/>
</dbReference>
<dbReference type="Pfam" id="PF01967">
    <property type="entry name" value="MoaC"/>
    <property type="match status" value="1"/>
</dbReference>
<keyword evidence="11" id="KW-0411">Iron-sulfur</keyword>
<dbReference type="PROSITE" id="PS01305">
    <property type="entry name" value="MOAA_NIFB_PQQE"/>
    <property type="match status" value="1"/>
</dbReference>
<dbReference type="CDD" id="cd21117">
    <property type="entry name" value="Twitch_MoaA"/>
    <property type="match status" value="1"/>
</dbReference>
<dbReference type="InterPro" id="IPR047594">
    <property type="entry name" value="MoaC_bact/euk"/>
</dbReference>
<dbReference type="GO" id="GO:0006777">
    <property type="term" value="P:Mo-molybdopterin cofactor biosynthetic process"/>
    <property type="evidence" value="ECO:0007669"/>
    <property type="project" value="UniProtKB-KW"/>
</dbReference>
<evidence type="ECO:0000256" key="9">
    <source>
        <dbReference type="ARBA" id="ARBA00022741"/>
    </source>
</evidence>
<feature type="domain" description="Radical SAM core" evidence="16">
    <location>
        <begin position="37"/>
        <end position="257"/>
    </location>
</feature>
<dbReference type="PROSITE" id="PS51918">
    <property type="entry name" value="RADICAL_SAM"/>
    <property type="match status" value="1"/>
</dbReference>
<dbReference type="PANTHER" id="PTHR22960:SF0">
    <property type="entry name" value="MOLYBDENUM COFACTOR BIOSYNTHESIS PROTEIN 1"/>
    <property type="match status" value="1"/>
</dbReference>
<dbReference type="InterPro" id="IPR013785">
    <property type="entry name" value="Aldolase_TIM"/>
</dbReference>
<keyword evidence="8" id="KW-0479">Metal-binding</keyword>
<dbReference type="CDD" id="cd01335">
    <property type="entry name" value="Radical_SAM"/>
    <property type="match status" value="1"/>
</dbReference>
<accession>A0A8B8FBP2</accession>
<dbReference type="SFLD" id="SFLDG01383">
    <property type="entry name" value="cyclic_pyranopterin_phosphate"/>
    <property type="match status" value="1"/>
</dbReference>
<dbReference type="SUPFAM" id="SSF55040">
    <property type="entry name" value="Molybdenum cofactor biosynthesis protein C, MoaC"/>
    <property type="match status" value="1"/>
</dbReference>
<dbReference type="NCBIfam" id="TIGR02666">
    <property type="entry name" value="moaA"/>
    <property type="match status" value="1"/>
</dbReference>